<protein>
    <submittedName>
        <fullName evidence="2">Uncharacterized protein</fullName>
    </submittedName>
</protein>
<evidence type="ECO:0000313" key="2">
    <source>
        <dbReference type="EMBL" id="KAF8569090.1"/>
    </source>
</evidence>
<gene>
    <name evidence="2" type="ORF">P879_02185</name>
</gene>
<dbReference type="OrthoDB" id="6287733at2759"/>
<reference evidence="2 3" key="1">
    <citation type="submission" date="2019-07" db="EMBL/GenBank/DDBJ databases">
        <title>Annotation for the trematode Paragonimus westermani.</title>
        <authorList>
            <person name="Choi Y.-J."/>
        </authorList>
    </citation>
    <scope>NUCLEOTIDE SEQUENCE [LARGE SCALE GENOMIC DNA]</scope>
    <source>
        <strain evidence="2">180907_Pwestermani</strain>
    </source>
</reference>
<name>A0A8T0DN78_9TREM</name>
<proteinExistence type="predicted"/>
<organism evidence="2 3">
    <name type="scientific">Paragonimus westermani</name>
    <dbReference type="NCBI Taxonomy" id="34504"/>
    <lineage>
        <taxon>Eukaryota</taxon>
        <taxon>Metazoa</taxon>
        <taxon>Spiralia</taxon>
        <taxon>Lophotrochozoa</taxon>
        <taxon>Platyhelminthes</taxon>
        <taxon>Trematoda</taxon>
        <taxon>Digenea</taxon>
        <taxon>Plagiorchiida</taxon>
        <taxon>Troglotremata</taxon>
        <taxon>Troglotrematidae</taxon>
        <taxon>Paragonimus</taxon>
    </lineage>
</organism>
<dbReference type="Proteomes" id="UP000699462">
    <property type="component" value="Unassembled WGS sequence"/>
</dbReference>
<keyword evidence="3" id="KW-1185">Reference proteome</keyword>
<accession>A0A8T0DN78</accession>
<feature type="region of interest" description="Disordered" evidence="1">
    <location>
        <begin position="144"/>
        <end position="167"/>
    </location>
</feature>
<sequence length="167" mass="18417">MGSSLGPVLSDIFVSNLGSEFSSFLVYVDYTHNVRCVSIAGPAVLRWAAVANRSGLLRERAHTKPYAQPARLTICSGVLAVIRTPDFVPRPVHLRQCRLRYCNPKRGHNATIYDSLTRKGYAAALGCPFRGSANAKRLEMPGFEPGAFRMQSGRSTTELHPPLTWRS</sequence>
<dbReference type="EMBL" id="JTDF01002198">
    <property type="protein sequence ID" value="KAF8569090.1"/>
    <property type="molecule type" value="Genomic_DNA"/>
</dbReference>
<evidence type="ECO:0000256" key="1">
    <source>
        <dbReference type="SAM" id="MobiDB-lite"/>
    </source>
</evidence>
<comment type="caution">
    <text evidence="2">The sequence shown here is derived from an EMBL/GenBank/DDBJ whole genome shotgun (WGS) entry which is preliminary data.</text>
</comment>
<dbReference type="AlphaFoldDB" id="A0A8T0DN78"/>
<evidence type="ECO:0000313" key="3">
    <source>
        <dbReference type="Proteomes" id="UP000699462"/>
    </source>
</evidence>